<dbReference type="EMBL" id="UYWY01022973">
    <property type="protein sequence ID" value="VDM46917.1"/>
    <property type="molecule type" value="Genomic_DNA"/>
</dbReference>
<dbReference type="Pfam" id="PF02099">
    <property type="entry name" value="Josephin"/>
    <property type="match status" value="1"/>
</dbReference>
<accession>A0A0B2W0E2</accession>
<dbReference type="EMBL" id="JPKZ01000433">
    <property type="protein sequence ID" value="KHN87398.1"/>
    <property type="molecule type" value="Genomic_DNA"/>
</dbReference>
<evidence type="ECO:0000313" key="10">
    <source>
        <dbReference type="Proteomes" id="UP000031036"/>
    </source>
</evidence>
<dbReference type="InterPro" id="IPR040053">
    <property type="entry name" value="JOSD1/2"/>
</dbReference>
<evidence type="ECO:0000256" key="4">
    <source>
        <dbReference type="ARBA" id="ARBA00022786"/>
    </source>
</evidence>
<proteinExistence type="predicted"/>
<reference evidence="8 10" key="1">
    <citation type="submission" date="2014-11" db="EMBL/GenBank/DDBJ databases">
        <title>Genetic blueprint of the zoonotic pathogen Toxocara canis.</title>
        <authorList>
            <person name="Zhu X.-Q."/>
            <person name="Korhonen P.K."/>
            <person name="Cai H."/>
            <person name="Young N.D."/>
            <person name="Nejsum P."/>
            <person name="von Samson-Himmelstjerna G."/>
            <person name="Boag P.R."/>
            <person name="Tan P."/>
            <person name="Li Q."/>
            <person name="Min J."/>
            <person name="Yang Y."/>
            <person name="Wang X."/>
            <person name="Fang X."/>
            <person name="Hall R.S."/>
            <person name="Hofmann A."/>
            <person name="Sternberg P.W."/>
            <person name="Jex A.R."/>
            <person name="Gasser R.B."/>
        </authorList>
    </citation>
    <scope>NUCLEOTIDE SEQUENCE [LARGE SCALE GENOMIC DNA]</scope>
    <source>
        <strain evidence="8">PN_DK_2014</strain>
    </source>
</reference>
<evidence type="ECO:0000259" key="7">
    <source>
        <dbReference type="PROSITE" id="PS50957"/>
    </source>
</evidence>
<protein>
    <recommendedName>
        <fullName evidence="2">ubiquitinyl hydrolase 1</fullName>
        <ecNumber evidence="2">3.4.19.12</ecNumber>
    </recommendedName>
</protein>
<sequence>MSDDKVKEGGLYHERQRLQLCLVHALNSLLQREVFTKHDLDCIAESLHESYWFNRHRSMLGTGNYDVNVLIAALNTHHLQVVWFDARRSTALVDRTKVFGYIFNVPSKGWLPFLNGRHWFAVREIGSLGFFNFDSKKPEPEPIEDFCQFADRLLAEGNQLMLVVKPENVNLCIRTS</sequence>
<dbReference type="InterPro" id="IPR006155">
    <property type="entry name" value="Josephin"/>
</dbReference>
<evidence type="ECO:0000256" key="2">
    <source>
        <dbReference type="ARBA" id="ARBA00012759"/>
    </source>
</evidence>
<evidence type="ECO:0000313" key="9">
    <source>
        <dbReference type="EMBL" id="VDM46917.1"/>
    </source>
</evidence>
<dbReference type="OMA" id="DEYCYIL"/>
<dbReference type="GO" id="GO:0016579">
    <property type="term" value="P:protein deubiquitination"/>
    <property type="evidence" value="ECO:0007669"/>
    <property type="project" value="InterPro"/>
</dbReference>
<dbReference type="PROSITE" id="PS50957">
    <property type="entry name" value="JOSEPHIN"/>
    <property type="match status" value="1"/>
</dbReference>
<feature type="domain" description="Josephin" evidence="7">
    <location>
        <begin position="8"/>
        <end position="176"/>
    </location>
</feature>
<dbReference type="GO" id="GO:0006508">
    <property type="term" value="P:proteolysis"/>
    <property type="evidence" value="ECO:0007669"/>
    <property type="project" value="UniProtKB-KW"/>
</dbReference>
<feature type="active site" evidence="6">
    <location>
        <position position="118"/>
    </location>
</feature>
<dbReference type="MEROPS" id="C86.A03"/>
<dbReference type="SMART" id="SM01246">
    <property type="entry name" value="Josephin"/>
    <property type="match status" value="1"/>
</dbReference>
<keyword evidence="3" id="KW-0645">Protease</keyword>
<feature type="active site" evidence="6">
    <location>
        <position position="134"/>
    </location>
</feature>
<keyword evidence="4" id="KW-0833">Ubl conjugation pathway</keyword>
<dbReference type="PANTHER" id="PTHR13291">
    <property type="entry name" value="JOSEPHIN 1, 2"/>
    <property type="match status" value="1"/>
</dbReference>
<evidence type="ECO:0000256" key="3">
    <source>
        <dbReference type="ARBA" id="ARBA00022670"/>
    </source>
</evidence>
<organism evidence="8 10">
    <name type="scientific">Toxocara canis</name>
    <name type="common">Canine roundworm</name>
    <dbReference type="NCBI Taxonomy" id="6265"/>
    <lineage>
        <taxon>Eukaryota</taxon>
        <taxon>Metazoa</taxon>
        <taxon>Ecdysozoa</taxon>
        <taxon>Nematoda</taxon>
        <taxon>Chromadorea</taxon>
        <taxon>Rhabditida</taxon>
        <taxon>Spirurina</taxon>
        <taxon>Ascaridomorpha</taxon>
        <taxon>Ascaridoidea</taxon>
        <taxon>Toxocaridae</taxon>
        <taxon>Toxocara</taxon>
    </lineage>
</organism>
<comment type="catalytic activity">
    <reaction evidence="1">
        <text>Thiol-dependent hydrolysis of ester, thioester, amide, peptide and isopeptide bonds formed by the C-terminal Gly of ubiquitin (a 76-residue protein attached to proteins as an intracellular targeting signal).</text>
        <dbReference type="EC" id="3.4.19.12"/>
    </reaction>
</comment>
<keyword evidence="5 6" id="KW-0378">Hydrolase</keyword>
<evidence type="ECO:0000256" key="5">
    <source>
        <dbReference type="ARBA" id="ARBA00022801"/>
    </source>
</evidence>
<dbReference type="EC" id="3.4.19.12" evidence="2"/>
<feature type="active site" evidence="6">
    <location>
        <position position="21"/>
    </location>
</feature>
<evidence type="ECO:0000313" key="8">
    <source>
        <dbReference type="EMBL" id="KHN87398.1"/>
    </source>
</evidence>
<evidence type="ECO:0000256" key="6">
    <source>
        <dbReference type="PROSITE-ProRule" id="PRU00331"/>
    </source>
</evidence>
<dbReference type="PANTHER" id="PTHR13291:SF0">
    <property type="entry name" value="JOSEPHIN-LIKE PROTEIN"/>
    <property type="match status" value="1"/>
</dbReference>
<dbReference type="STRING" id="6265.A0A0B2W0E2"/>
<dbReference type="Gene3D" id="3.90.70.40">
    <property type="match status" value="1"/>
</dbReference>
<evidence type="ECO:0000256" key="1">
    <source>
        <dbReference type="ARBA" id="ARBA00000707"/>
    </source>
</evidence>
<reference evidence="9" key="2">
    <citation type="submission" date="2018-11" db="EMBL/GenBank/DDBJ databases">
        <authorList>
            <consortium name="Pathogen Informatics"/>
        </authorList>
    </citation>
    <scope>NUCLEOTIDE SEQUENCE [LARGE SCALE GENOMIC DNA]</scope>
</reference>
<dbReference type="Proteomes" id="UP000031036">
    <property type="component" value="Unassembled WGS sequence"/>
</dbReference>
<dbReference type="AlphaFoldDB" id="A0A0B2W0E2"/>
<keyword evidence="10" id="KW-1185">Reference proteome</keyword>
<gene>
    <name evidence="8" type="primary">JOSD2</name>
    <name evidence="8" type="ORF">Tcan_13921</name>
    <name evidence="9" type="ORF">TCNE_LOCUS15596</name>
</gene>
<name>A0A0B2W0E2_TOXCA</name>
<dbReference type="GO" id="GO:0004843">
    <property type="term" value="F:cysteine-type deubiquitinase activity"/>
    <property type="evidence" value="ECO:0007669"/>
    <property type="project" value="UniProtKB-EC"/>
</dbReference>
<dbReference type="OrthoDB" id="422700at2759"/>